<dbReference type="SUPFAM" id="SSF46626">
    <property type="entry name" value="Cytochrome c"/>
    <property type="match status" value="1"/>
</dbReference>
<dbReference type="GO" id="GO:0009055">
    <property type="term" value="F:electron transfer activity"/>
    <property type="evidence" value="ECO:0007669"/>
    <property type="project" value="InterPro"/>
</dbReference>
<gene>
    <name evidence="3" type="ORF">SCALIN_C28_0118</name>
</gene>
<sequence>MIICMRRFSSLLIVLTIYVIFSGTNVQSQEIEKPFPFEDWKYLYESKCSKCHSLERIFADPKTAEEWQSCVARMIAKSSSWITREEGNQIITEILGSKEGITGSFPKKKEYDDARLLFIDRCTACHCVDRVLLADKTGEEWQETVTRMRDNAPELFLDEDLPVIIEYLTERGTIMRDDVVAQKIVDKCLICHDAGRIFLERKSRRDWKETVADMRLLAREELKKDWFTHHESKVIVDLLVKTQGLEPENSAAGKRAAENEGKKSSKH</sequence>
<evidence type="ECO:0000259" key="2">
    <source>
        <dbReference type="Pfam" id="PF09098"/>
    </source>
</evidence>
<dbReference type="InterPro" id="IPR036909">
    <property type="entry name" value="Cyt_c-like_dom_sf"/>
</dbReference>
<dbReference type="Pfam" id="PF09098">
    <property type="entry name" value="Dehyd-heme_bind"/>
    <property type="match status" value="1"/>
</dbReference>
<feature type="compositionally biased region" description="Basic and acidic residues" evidence="1">
    <location>
        <begin position="255"/>
        <end position="267"/>
    </location>
</feature>
<protein>
    <submittedName>
        <fullName evidence="3">Periplasmic serine proteases</fullName>
    </submittedName>
</protein>
<dbReference type="InterPro" id="IPR015182">
    <property type="entry name" value="QH-AmDH_asu_heme-bd_dom"/>
</dbReference>
<accession>A0A286U1C6</accession>
<dbReference type="AlphaFoldDB" id="A0A286U1C6"/>
<dbReference type="EMBL" id="BAOS01000028">
    <property type="protein sequence ID" value="GAX61916.1"/>
    <property type="molecule type" value="Genomic_DNA"/>
</dbReference>
<name>A0A286U1C6_9BACT</name>
<feature type="domain" description="Quinohemoprotein amine dehydrogenase alpha subunit haem binding" evidence="2">
    <location>
        <begin position="43"/>
        <end position="145"/>
    </location>
</feature>
<reference evidence="4" key="1">
    <citation type="journal article" date="2017" name="Environ. Microbiol. Rep.">
        <title>Genetic Diversity of Marine Anaerobic Ammonium-Oxidizing Bacteria as Revealed by Genomic and Proteomic Analyses of 'Candidatus Scalindua japonica'.</title>
        <authorList>
            <person name="Oshiki M."/>
            <person name="Mizuto K."/>
            <person name="Kimura Z."/>
            <person name="Kindaichi T."/>
            <person name="Satoh H."/>
            <person name="Okabe S."/>
        </authorList>
    </citation>
    <scope>NUCLEOTIDE SEQUENCE [LARGE SCALE GENOMIC DNA]</scope>
    <source>
        <strain evidence="4">husup-a2</strain>
    </source>
</reference>
<evidence type="ECO:0000256" key="1">
    <source>
        <dbReference type="SAM" id="MobiDB-lite"/>
    </source>
</evidence>
<dbReference type="OrthoDB" id="268196at2"/>
<keyword evidence="3" id="KW-0645">Protease</keyword>
<keyword evidence="4" id="KW-1185">Reference proteome</keyword>
<dbReference type="GO" id="GO:0020037">
    <property type="term" value="F:heme binding"/>
    <property type="evidence" value="ECO:0007669"/>
    <property type="project" value="InterPro"/>
</dbReference>
<keyword evidence="3" id="KW-0378">Hydrolase</keyword>
<dbReference type="Proteomes" id="UP000218542">
    <property type="component" value="Unassembled WGS sequence"/>
</dbReference>
<dbReference type="GO" id="GO:0008233">
    <property type="term" value="F:peptidase activity"/>
    <property type="evidence" value="ECO:0007669"/>
    <property type="project" value="UniProtKB-KW"/>
</dbReference>
<dbReference type="Gene3D" id="1.10.760.10">
    <property type="entry name" value="Cytochrome c-like domain"/>
    <property type="match status" value="3"/>
</dbReference>
<evidence type="ECO:0000313" key="4">
    <source>
        <dbReference type="Proteomes" id="UP000218542"/>
    </source>
</evidence>
<evidence type="ECO:0000313" key="3">
    <source>
        <dbReference type="EMBL" id="GAX61916.1"/>
    </source>
</evidence>
<proteinExistence type="predicted"/>
<dbReference type="GO" id="GO:0006508">
    <property type="term" value="P:proteolysis"/>
    <property type="evidence" value="ECO:0007669"/>
    <property type="project" value="UniProtKB-KW"/>
</dbReference>
<comment type="caution">
    <text evidence="3">The sequence shown here is derived from an EMBL/GenBank/DDBJ whole genome shotgun (WGS) entry which is preliminary data.</text>
</comment>
<feature type="region of interest" description="Disordered" evidence="1">
    <location>
        <begin position="248"/>
        <end position="267"/>
    </location>
</feature>
<organism evidence="3 4">
    <name type="scientific">Candidatus Scalindua japonica</name>
    <dbReference type="NCBI Taxonomy" id="1284222"/>
    <lineage>
        <taxon>Bacteria</taxon>
        <taxon>Pseudomonadati</taxon>
        <taxon>Planctomycetota</taxon>
        <taxon>Candidatus Brocadiia</taxon>
        <taxon>Candidatus Brocadiales</taxon>
        <taxon>Candidatus Scalinduaceae</taxon>
        <taxon>Candidatus Scalindua</taxon>
    </lineage>
</organism>